<name>A0A4Z0A770_9AGAM</name>
<evidence type="ECO:0000259" key="9">
    <source>
        <dbReference type="PROSITE" id="PS00623"/>
    </source>
</evidence>
<dbReference type="InterPro" id="IPR012132">
    <property type="entry name" value="GMC_OxRdtase"/>
</dbReference>
<feature type="active site" description="Proton acceptor" evidence="5">
    <location>
        <position position="580"/>
    </location>
</feature>
<evidence type="ECO:0000256" key="6">
    <source>
        <dbReference type="PIRSR" id="PIRSR000137-2"/>
    </source>
</evidence>
<dbReference type="PANTHER" id="PTHR11552:SF147">
    <property type="entry name" value="CHOLINE DEHYDROGENASE, MITOCHONDRIAL"/>
    <property type="match status" value="1"/>
</dbReference>
<evidence type="ECO:0000259" key="10">
    <source>
        <dbReference type="PROSITE" id="PS00624"/>
    </source>
</evidence>
<dbReference type="InterPro" id="IPR036188">
    <property type="entry name" value="FAD/NAD-bd_sf"/>
</dbReference>
<evidence type="ECO:0000313" key="11">
    <source>
        <dbReference type="EMBL" id="TFY82585.1"/>
    </source>
</evidence>
<dbReference type="Gene3D" id="3.50.50.60">
    <property type="entry name" value="FAD/NAD(P)-binding domain"/>
    <property type="match status" value="1"/>
</dbReference>
<keyword evidence="3 7" id="KW-0285">Flavoprotein</keyword>
<feature type="active site" description="Proton donor" evidence="5">
    <location>
        <position position="536"/>
    </location>
</feature>
<evidence type="ECO:0000256" key="2">
    <source>
        <dbReference type="ARBA" id="ARBA00010790"/>
    </source>
</evidence>
<dbReference type="InterPro" id="IPR000172">
    <property type="entry name" value="GMC_OxRdtase_N"/>
</dbReference>
<feature type="domain" description="Glucose-methanol-choline oxidoreductase N-terminal" evidence="9">
    <location>
        <begin position="114"/>
        <end position="137"/>
    </location>
</feature>
<evidence type="ECO:0000256" key="1">
    <source>
        <dbReference type="ARBA" id="ARBA00001974"/>
    </source>
</evidence>
<evidence type="ECO:0000256" key="7">
    <source>
        <dbReference type="RuleBase" id="RU003968"/>
    </source>
</evidence>
<feature type="domain" description="Glucose-methanol-choline oxidoreductase N-terminal" evidence="10">
    <location>
        <begin position="306"/>
        <end position="320"/>
    </location>
</feature>
<evidence type="ECO:0000313" key="12">
    <source>
        <dbReference type="Proteomes" id="UP000298061"/>
    </source>
</evidence>
<dbReference type="Gene3D" id="3.30.560.10">
    <property type="entry name" value="Glucose Oxidase, domain 3"/>
    <property type="match status" value="1"/>
</dbReference>
<dbReference type="Pfam" id="PF05199">
    <property type="entry name" value="GMC_oxred_C"/>
    <property type="match status" value="1"/>
</dbReference>
<evidence type="ECO:0000256" key="5">
    <source>
        <dbReference type="PIRSR" id="PIRSR000137-1"/>
    </source>
</evidence>
<dbReference type="SUPFAM" id="SSF51905">
    <property type="entry name" value="FAD/NAD(P)-binding domain"/>
    <property type="match status" value="1"/>
</dbReference>
<comment type="caution">
    <text evidence="11">The sequence shown here is derived from an EMBL/GenBank/DDBJ whole genome shotgun (WGS) entry which is preliminary data.</text>
</comment>
<dbReference type="EMBL" id="SFCI01000095">
    <property type="protein sequence ID" value="TFY82585.1"/>
    <property type="molecule type" value="Genomic_DNA"/>
</dbReference>
<dbReference type="PANTHER" id="PTHR11552">
    <property type="entry name" value="GLUCOSE-METHANOL-CHOLINE GMC OXIDOREDUCTASE"/>
    <property type="match status" value="1"/>
</dbReference>
<organism evidence="11 12">
    <name type="scientific">Hericium alpestre</name>
    <dbReference type="NCBI Taxonomy" id="135208"/>
    <lineage>
        <taxon>Eukaryota</taxon>
        <taxon>Fungi</taxon>
        <taxon>Dikarya</taxon>
        <taxon>Basidiomycota</taxon>
        <taxon>Agaricomycotina</taxon>
        <taxon>Agaricomycetes</taxon>
        <taxon>Russulales</taxon>
        <taxon>Hericiaceae</taxon>
        <taxon>Hericium</taxon>
    </lineage>
</organism>
<reference evidence="11 12" key="1">
    <citation type="submission" date="2019-02" db="EMBL/GenBank/DDBJ databases">
        <title>Genome sequencing of the rare red list fungi Hericium alpestre (H. flagellum).</title>
        <authorList>
            <person name="Buettner E."/>
            <person name="Kellner H."/>
        </authorList>
    </citation>
    <scope>NUCLEOTIDE SEQUENCE [LARGE SCALE GENOMIC DNA]</scope>
    <source>
        <strain evidence="11 12">DSM 108284</strain>
    </source>
</reference>
<dbReference type="GO" id="GO:0016614">
    <property type="term" value="F:oxidoreductase activity, acting on CH-OH group of donors"/>
    <property type="evidence" value="ECO:0007669"/>
    <property type="project" value="InterPro"/>
</dbReference>
<dbReference type="GO" id="GO:0050660">
    <property type="term" value="F:flavin adenine dinucleotide binding"/>
    <property type="evidence" value="ECO:0007669"/>
    <property type="project" value="InterPro"/>
</dbReference>
<dbReference type="OrthoDB" id="269227at2759"/>
<dbReference type="SUPFAM" id="SSF54373">
    <property type="entry name" value="FAD-linked reductases, C-terminal domain"/>
    <property type="match status" value="1"/>
</dbReference>
<keyword evidence="12" id="KW-1185">Reference proteome</keyword>
<keyword evidence="8" id="KW-0732">Signal</keyword>
<evidence type="ECO:0000256" key="4">
    <source>
        <dbReference type="ARBA" id="ARBA00022827"/>
    </source>
</evidence>
<accession>A0A4Z0A770</accession>
<evidence type="ECO:0000256" key="3">
    <source>
        <dbReference type="ARBA" id="ARBA00022630"/>
    </source>
</evidence>
<proteinExistence type="inferred from homology"/>
<comment type="similarity">
    <text evidence="2 7">Belongs to the GMC oxidoreductase family.</text>
</comment>
<dbReference type="PIRSF" id="PIRSF000137">
    <property type="entry name" value="Alcohol_oxidase"/>
    <property type="match status" value="1"/>
</dbReference>
<dbReference type="Pfam" id="PF00732">
    <property type="entry name" value="GMC_oxred_N"/>
    <property type="match status" value="1"/>
</dbReference>
<dbReference type="AlphaFoldDB" id="A0A4Z0A770"/>
<dbReference type="STRING" id="135208.A0A4Z0A770"/>
<feature type="binding site" evidence="6">
    <location>
        <position position="116"/>
    </location>
    <ligand>
        <name>FAD</name>
        <dbReference type="ChEBI" id="CHEBI:57692"/>
    </ligand>
</feature>
<dbReference type="InterPro" id="IPR007867">
    <property type="entry name" value="GMC_OxRtase_C"/>
</dbReference>
<dbReference type="PROSITE" id="PS00624">
    <property type="entry name" value="GMC_OXRED_2"/>
    <property type="match status" value="1"/>
</dbReference>
<sequence>MRLRTSSVAALACLTSALPRALSEVFDDPSQLPDDRTYDYVVIGSGAGGGTVASRLSASYNVLLLEAGISDEGQMDLMIPARDIFTGPGTKYDWNFTTVAQPGLNNRSIAYIRGKVLGGTTNLNYMCFNRAPKGDWDSLANITGDQGWSWDEMQDYMKRVERITDPADGRSLDGRIDLDIHGNSGPLSLTLNGWEDNIESLIVKSTTEQSEEFKYNEDHNSGYMLGLGYTQSTLLHGARDSSATSQIWPYVGDHSLDVILNAQATKLINTGTEGGIPAFRGVEFARSSQSTRYTVKARKEVIVSAGAVGSPQLLLLSGIGPAAELQQVGITAIVDSPHVGKNFQDHPLLSNSFSVDTKGAMNNDDIMRDPALQAKFFQEWAASRTGPFTVGSPNILGFFRVPKDSDVFQNATDPTSGPDSPHFEFLPFSGFVSFVEPPPTTGHYMSVLTALLAPVSRGSLVLKSNNPFDKPIIDPGLLNTEVDRHVMREAVKSVRRWAMSAAWDGYILGEYGDLAAAQTDAEIEAYVRSHTATVHHASSSLAMGSWNSTNAVLNPDLTVKNTKGLRVVDLSAAPFVPQAHPLGTVYIIAERAADLIKNDALKLQPPLHSEPILSSALGRLARLTTSQPILSPFNIQGVLDAVARIV</sequence>
<feature type="binding site" evidence="6">
    <location>
        <position position="120"/>
    </location>
    <ligand>
        <name>FAD</name>
        <dbReference type="ChEBI" id="CHEBI:57692"/>
    </ligand>
</feature>
<evidence type="ECO:0000256" key="8">
    <source>
        <dbReference type="SAM" id="SignalP"/>
    </source>
</evidence>
<protein>
    <recommendedName>
        <fullName evidence="9 10">Glucose-methanol-choline oxidoreductase N-terminal domain-containing protein</fullName>
    </recommendedName>
</protein>
<comment type="cofactor">
    <cofactor evidence="1 6">
        <name>FAD</name>
        <dbReference type="ChEBI" id="CHEBI:57692"/>
    </cofactor>
</comment>
<dbReference type="PROSITE" id="PS00623">
    <property type="entry name" value="GMC_OXRED_1"/>
    <property type="match status" value="1"/>
</dbReference>
<feature type="signal peptide" evidence="8">
    <location>
        <begin position="1"/>
        <end position="23"/>
    </location>
</feature>
<dbReference type="Proteomes" id="UP000298061">
    <property type="component" value="Unassembled WGS sequence"/>
</dbReference>
<feature type="chain" id="PRO_5021403818" description="Glucose-methanol-choline oxidoreductase N-terminal domain-containing protein" evidence="8">
    <location>
        <begin position="24"/>
        <end position="646"/>
    </location>
</feature>
<gene>
    <name evidence="11" type="ORF">EWM64_g1421</name>
</gene>
<keyword evidence="4 6" id="KW-0274">FAD</keyword>